<keyword evidence="8 18" id="KW-0274">FAD</keyword>
<evidence type="ECO:0000256" key="15">
    <source>
        <dbReference type="ARBA" id="ARBA00039435"/>
    </source>
</evidence>
<evidence type="ECO:0000256" key="13">
    <source>
        <dbReference type="ARBA" id="ARBA00023136"/>
    </source>
</evidence>
<evidence type="ECO:0000256" key="16">
    <source>
        <dbReference type="ARBA" id="ARBA00041256"/>
    </source>
</evidence>
<gene>
    <name evidence="21" type="ORF">B0H66DRAFT_220736</name>
</gene>
<proteinExistence type="inferred from homology"/>
<dbReference type="FunFam" id="2.40.30.10:FF:000032">
    <property type="entry name" value="NADH-cytochrome b5 reductase"/>
    <property type="match status" value="1"/>
</dbReference>
<dbReference type="EMBL" id="JAUEDM010000004">
    <property type="protein sequence ID" value="KAK3317998.1"/>
    <property type="molecule type" value="Genomic_DNA"/>
</dbReference>
<feature type="binding site" evidence="18">
    <location>
        <position position="132"/>
    </location>
    <ligand>
        <name>FAD</name>
        <dbReference type="ChEBI" id="CHEBI:57692"/>
    </ligand>
</feature>
<keyword evidence="9 19" id="KW-1133">Transmembrane helix</keyword>
<dbReference type="GO" id="GO:0006696">
    <property type="term" value="P:ergosterol biosynthetic process"/>
    <property type="evidence" value="ECO:0007669"/>
    <property type="project" value="TreeGrafter"/>
</dbReference>
<dbReference type="Gene3D" id="3.40.50.80">
    <property type="entry name" value="Nucleotide-binding domain of ferredoxin-NADP reductase (FNR) module"/>
    <property type="match status" value="1"/>
</dbReference>
<feature type="transmembrane region" description="Helical" evidence="19">
    <location>
        <begin position="20"/>
        <end position="42"/>
    </location>
</feature>
<evidence type="ECO:0000256" key="10">
    <source>
        <dbReference type="ARBA" id="ARBA00023002"/>
    </source>
</evidence>
<dbReference type="PROSITE" id="PS51384">
    <property type="entry name" value="FAD_FR"/>
    <property type="match status" value="1"/>
</dbReference>
<reference evidence="21" key="2">
    <citation type="submission" date="2023-06" db="EMBL/GenBank/DDBJ databases">
        <authorList>
            <consortium name="Lawrence Berkeley National Laboratory"/>
            <person name="Haridas S."/>
            <person name="Hensen N."/>
            <person name="Bonometti L."/>
            <person name="Westerberg I."/>
            <person name="Brannstrom I.O."/>
            <person name="Guillou S."/>
            <person name="Cros-Aarteil S."/>
            <person name="Calhoun S."/>
            <person name="Kuo A."/>
            <person name="Mondo S."/>
            <person name="Pangilinan J."/>
            <person name="Riley R."/>
            <person name="Labutti K."/>
            <person name="Andreopoulos B."/>
            <person name="Lipzen A."/>
            <person name="Chen C."/>
            <person name="Yanf M."/>
            <person name="Daum C."/>
            <person name="Ng V."/>
            <person name="Clum A."/>
            <person name="Steindorff A."/>
            <person name="Ohm R."/>
            <person name="Martin F."/>
            <person name="Silar P."/>
            <person name="Natvig D."/>
            <person name="Lalanne C."/>
            <person name="Gautier V."/>
            <person name="Ament-Velasquez S.L."/>
            <person name="Kruys A."/>
            <person name="Hutchinson M.I."/>
            <person name="Powell A.J."/>
            <person name="Barry K."/>
            <person name="Miller A.N."/>
            <person name="Grigoriev I.V."/>
            <person name="Debuchy R."/>
            <person name="Gladieux P."/>
            <person name="Thoren M.H."/>
            <person name="Johannesson H."/>
        </authorList>
    </citation>
    <scope>NUCLEOTIDE SEQUENCE</scope>
    <source>
        <strain evidence="21">CBS 118394</strain>
    </source>
</reference>
<dbReference type="Pfam" id="PF00175">
    <property type="entry name" value="NAD_binding_1"/>
    <property type="match status" value="1"/>
</dbReference>
<keyword evidence="13 19" id="KW-0472">Membrane</keyword>
<organism evidence="21 22">
    <name type="scientific">Apodospora peruviana</name>
    <dbReference type="NCBI Taxonomy" id="516989"/>
    <lineage>
        <taxon>Eukaryota</taxon>
        <taxon>Fungi</taxon>
        <taxon>Dikarya</taxon>
        <taxon>Ascomycota</taxon>
        <taxon>Pezizomycotina</taxon>
        <taxon>Sordariomycetes</taxon>
        <taxon>Sordariomycetidae</taxon>
        <taxon>Sordariales</taxon>
        <taxon>Lasiosphaeriaceae</taxon>
        <taxon>Apodospora</taxon>
    </lineage>
</organism>
<evidence type="ECO:0000256" key="5">
    <source>
        <dbReference type="ARBA" id="ARBA00022630"/>
    </source>
</evidence>
<dbReference type="InterPro" id="IPR008333">
    <property type="entry name" value="Cbr1-like_FAD-bd_dom"/>
</dbReference>
<evidence type="ECO:0000256" key="8">
    <source>
        <dbReference type="ARBA" id="ARBA00022827"/>
    </source>
</evidence>
<protein>
    <recommendedName>
        <fullName evidence="15">NADH-cytochrome b5 reductase 2</fullName>
        <ecNumber evidence="4">1.6.2.2</ecNumber>
    </recommendedName>
    <alternativeName>
        <fullName evidence="16">Mitochondrial cytochrome b reductase</fullName>
    </alternativeName>
</protein>
<dbReference type="PANTHER" id="PTHR19370">
    <property type="entry name" value="NADH-CYTOCHROME B5 REDUCTASE"/>
    <property type="match status" value="1"/>
</dbReference>
<comment type="similarity">
    <text evidence="3">Belongs to the flavoprotein pyridine nucleotide cytochrome reductase family.</text>
</comment>
<feature type="binding site" evidence="18">
    <location>
        <position position="113"/>
    </location>
    <ligand>
        <name>FAD</name>
        <dbReference type="ChEBI" id="CHEBI:57692"/>
    </ligand>
</feature>
<dbReference type="PANTHER" id="PTHR19370:SF101">
    <property type="entry name" value="NADH-CYTOCHROME B5 REDUCTASE"/>
    <property type="match status" value="1"/>
</dbReference>
<evidence type="ECO:0000313" key="21">
    <source>
        <dbReference type="EMBL" id="KAK3317998.1"/>
    </source>
</evidence>
<evidence type="ECO:0000256" key="17">
    <source>
        <dbReference type="ARBA" id="ARBA00047682"/>
    </source>
</evidence>
<evidence type="ECO:0000256" key="11">
    <source>
        <dbReference type="ARBA" id="ARBA00023027"/>
    </source>
</evidence>
<dbReference type="InterPro" id="IPR017938">
    <property type="entry name" value="Riboflavin_synthase-like_b-brl"/>
</dbReference>
<feature type="binding site" evidence="18">
    <location>
        <position position="114"/>
    </location>
    <ligand>
        <name>FAD</name>
        <dbReference type="ChEBI" id="CHEBI:57692"/>
    </ligand>
</feature>
<dbReference type="CDD" id="cd06183">
    <property type="entry name" value="cyt_b5_reduct_like"/>
    <property type="match status" value="1"/>
</dbReference>
<name>A0AAE0I3L8_9PEZI</name>
<dbReference type="EC" id="1.6.2.2" evidence="4"/>
<evidence type="ECO:0000256" key="4">
    <source>
        <dbReference type="ARBA" id="ARBA00012011"/>
    </source>
</evidence>
<dbReference type="Pfam" id="PF00970">
    <property type="entry name" value="FAD_binding_6"/>
    <property type="match status" value="1"/>
</dbReference>
<dbReference type="InterPro" id="IPR039261">
    <property type="entry name" value="FNR_nucleotide-bd"/>
</dbReference>
<evidence type="ECO:0000256" key="19">
    <source>
        <dbReference type="SAM" id="Phobius"/>
    </source>
</evidence>
<evidence type="ECO:0000256" key="12">
    <source>
        <dbReference type="ARBA" id="ARBA00023128"/>
    </source>
</evidence>
<feature type="domain" description="FAD-binding FR-type" evidence="20">
    <location>
        <begin position="59"/>
        <end position="171"/>
    </location>
</feature>
<evidence type="ECO:0000313" key="22">
    <source>
        <dbReference type="Proteomes" id="UP001283341"/>
    </source>
</evidence>
<dbReference type="FunFam" id="3.40.50.80:FF:000009">
    <property type="entry name" value="NADH-cytochrome b5 reductase"/>
    <property type="match status" value="1"/>
</dbReference>
<accession>A0AAE0I3L8</accession>
<feature type="binding site" evidence="18">
    <location>
        <position position="140"/>
    </location>
    <ligand>
        <name>FAD</name>
        <dbReference type="ChEBI" id="CHEBI:57692"/>
    </ligand>
</feature>
<dbReference type="InterPro" id="IPR001834">
    <property type="entry name" value="CBR-like"/>
</dbReference>
<feature type="binding site" evidence="18">
    <location>
        <position position="180"/>
    </location>
    <ligand>
        <name>FAD</name>
        <dbReference type="ChEBI" id="CHEBI:57692"/>
    </ligand>
</feature>
<evidence type="ECO:0000256" key="1">
    <source>
        <dbReference type="ARBA" id="ARBA00001974"/>
    </source>
</evidence>
<keyword evidence="22" id="KW-1185">Reference proteome</keyword>
<comment type="subcellular location">
    <subcellularLocation>
        <location evidence="2">Mitochondrion outer membrane</location>
        <topology evidence="2">Single-pass membrane protein</topology>
    </subcellularLocation>
</comment>
<dbReference type="Proteomes" id="UP001283341">
    <property type="component" value="Unassembled WGS sequence"/>
</dbReference>
<evidence type="ECO:0000256" key="9">
    <source>
        <dbReference type="ARBA" id="ARBA00022989"/>
    </source>
</evidence>
<feature type="binding site" evidence="18">
    <location>
        <position position="115"/>
    </location>
    <ligand>
        <name>FAD</name>
        <dbReference type="ChEBI" id="CHEBI:57692"/>
    </ligand>
</feature>
<dbReference type="GO" id="GO:0090524">
    <property type="term" value="F:cytochrome-b5 reductase activity, acting on NADH"/>
    <property type="evidence" value="ECO:0007669"/>
    <property type="project" value="UniProtKB-EC"/>
</dbReference>
<dbReference type="AlphaFoldDB" id="A0AAE0I3L8"/>
<dbReference type="SUPFAM" id="SSF63380">
    <property type="entry name" value="Riboflavin synthase domain-like"/>
    <property type="match status" value="1"/>
</dbReference>
<evidence type="ECO:0000256" key="6">
    <source>
        <dbReference type="ARBA" id="ARBA00022692"/>
    </source>
</evidence>
<evidence type="ECO:0000256" key="18">
    <source>
        <dbReference type="PIRSR" id="PIRSR601834-1"/>
    </source>
</evidence>
<comment type="catalytic activity">
    <reaction evidence="17">
        <text>2 Fe(III)-[cytochrome b5] + NADH = 2 Fe(II)-[cytochrome b5] + NAD(+) + H(+)</text>
        <dbReference type="Rhea" id="RHEA:46680"/>
        <dbReference type="Rhea" id="RHEA-COMP:10438"/>
        <dbReference type="Rhea" id="RHEA-COMP:10439"/>
        <dbReference type="ChEBI" id="CHEBI:15378"/>
        <dbReference type="ChEBI" id="CHEBI:29033"/>
        <dbReference type="ChEBI" id="CHEBI:29034"/>
        <dbReference type="ChEBI" id="CHEBI:57540"/>
        <dbReference type="ChEBI" id="CHEBI:57945"/>
        <dbReference type="EC" id="1.6.2.2"/>
    </reaction>
</comment>
<dbReference type="PRINTS" id="PR00406">
    <property type="entry name" value="CYTB5RDTASE"/>
</dbReference>
<evidence type="ECO:0000259" key="20">
    <source>
        <dbReference type="PROSITE" id="PS51384"/>
    </source>
</evidence>
<dbReference type="GO" id="GO:0005741">
    <property type="term" value="C:mitochondrial outer membrane"/>
    <property type="evidence" value="ECO:0007669"/>
    <property type="project" value="UniProtKB-SubCell"/>
</dbReference>
<dbReference type="Gene3D" id="2.40.30.10">
    <property type="entry name" value="Translation factors"/>
    <property type="match status" value="1"/>
</dbReference>
<evidence type="ECO:0000256" key="14">
    <source>
        <dbReference type="ARBA" id="ARBA00037464"/>
    </source>
</evidence>
<evidence type="ECO:0000256" key="7">
    <source>
        <dbReference type="ARBA" id="ARBA00022787"/>
    </source>
</evidence>
<comment type="caution">
    <text evidence="21">The sequence shown here is derived from an EMBL/GenBank/DDBJ whole genome shotgun (WGS) entry which is preliminary data.</text>
</comment>
<comment type="function">
    <text evidence="14">May mediate the reduction of outer membrane cytochrome b5.</text>
</comment>
<keyword evidence="10" id="KW-0560">Oxidoreductase</keyword>
<keyword evidence="7" id="KW-1000">Mitochondrion outer membrane</keyword>
<evidence type="ECO:0000256" key="2">
    <source>
        <dbReference type="ARBA" id="ARBA00004572"/>
    </source>
</evidence>
<keyword evidence="6 19" id="KW-0812">Transmembrane</keyword>
<sequence length="310" mass="33232">MPPPTSPFGSLLLRRPPLRASAMSTQVAVAAAVAGIGAYAFYRRSASTETAGKPIFSTFGFHSLKLHSSELINHNTKKLRFELPDPSQPSGLSLTSALLTISFPNGGWKPCIRPYTPTNSRDEPGFIELMVKLYPNGRQSTHLHSLKPGDKVTFAPIKELAWTPNKHPHVALIAGGAGITPMYQLASGILSNPDDQTRVTLVWGVNTDEDIFLGEQFSALEKKFPGRFKAVYVVATPDAGSPHQKGFVTKKVLEGAGLSATDEKNSGAQVLVCGPPPMEKALKGTKSLFGAAKGGVLAELGYRSDQIYSF</sequence>
<dbReference type="SUPFAM" id="SSF52343">
    <property type="entry name" value="Ferredoxin reductase-like, C-terminal NADP-linked domain"/>
    <property type="match status" value="1"/>
</dbReference>
<reference evidence="21" key="1">
    <citation type="journal article" date="2023" name="Mol. Phylogenet. Evol.">
        <title>Genome-scale phylogeny and comparative genomics of the fungal order Sordariales.</title>
        <authorList>
            <person name="Hensen N."/>
            <person name="Bonometti L."/>
            <person name="Westerberg I."/>
            <person name="Brannstrom I.O."/>
            <person name="Guillou S."/>
            <person name="Cros-Aarteil S."/>
            <person name="Calhoun S."/>
            <person name="Haridas S."/>
            <person name="Kuo A."/>
            <person name="Mondo S."/>
            <person name="Pangilinan J."/>
            <person name="Riley R."/>
            <person name="LaButti K."/>
            <person name="Andreopoulos B."/>
            <person name="Lipzen A."/>
            <person name="Chen C."/>
            <person name="Yan M."/>
            <person name="Daum C."/>
            <person name="Ng V."/>
            <person name="Clum A."/>
            <person name="Steindorff A."/>
            <person name="Ohm R.A."/>
            <person name="Martin F."/>
            <person name="Silar P."/>
            <person name="Natvig D.O."/>
            <person name="Lalanne C."/>
            <person name="Gautier V."/>
            <person name="Ament-Velasquez S.L."/>
            <person name="Kruys A."/>
            <person name="Hutchinson M.I."/>
            <person name="Powell A.J."/>
            <person name="Barry K."/>
            <person name="Miller A.N."/>
            <person name="Grigoriev I.V."/>
            <person name="Debuchy R."/>
            <person name="Gladieux P."/>
            <person name="Hiltunen Thoren M."/>
            <person name="Johannesson H."/>
        </authorList>
    </citation>
    <scope>NUCLEOTIDE SEQUENCE</scope>
    <source>
        <strain evidence="21">CBS 118394</strain>
    </source>
</reference>
<dbReference type="InterPro" id="IPR017927">
    <property type="entry name" value="FAD-bd_FR_type"/>
</dbReference>
<evidence type="ECO:0000256" key="3">
    <source>
        <dbReference type="ARBA" id="ARBA00006105"/>
    </source>
</evidence>
<keyword evidence="11" id="KW-0520">NAD</keyword>
<keyword evidence="12" id="KW-0496">Mitochondrion</keyword>
<keyword evidence="5 18" id="KW-0285">Flavoprotein</keyword>
<dbReference type="InterPro" id="IPR001433">
    <property type="entry name" value="OxRdtase_FAD/NAD-bd"/>
</dbReference>
<comment type="cofactor">
    <cofactor evidence="1 18">
        <name>FAD</name>
        <dbReference type="ChEBI" id="CHEBI:57692"/>
    </cofactor>
</comment>